<evidence type="ECO:0000313" key="2">
    <source>
        <dbReference type="Proteomes" id="UP000001192"/>
    </source>
</evidence>
<dbReference type="AlphaFoldDB" id="B2JTP8"/>
<dbReference type="RefSeq" id="WP_012406110.1">
    <property type="nucleotide sequence ID" value="NC_010625.1"/>
</dbReference>
<keyword evidence="1" id="KW-0614">Plasmid</keyword>
<protein>
    <submittedName>
        <fullName evidence="1">Uncharacterized protein</fullName>
    </submittedName>
</protein>
<dbReference type="EMBL" id="CP001045">
    <property type="protein sequence ID" value="ACC75951.1"/>
    <property type="molecule type" value="Genomic_DNA"/>
</dbReference>
<evidence type="ECO:0000313" key="1">
    <source>
        <dbReference type="EMBL" id="ACC75951.1"/>
    </source>
</evidence>
<dbReference type="KEGG" id="bph:Bphy_6941"/>
<proteinExistence type="predicted"/>
<organism evidence="1 2">
    <name type="scientific">Paraburkholderia phymatum (strain DSM 17167 / CIP 108236 / LMG 21445 / STM815)</name>
    <name type="common">Burkholderia phymatum</name>
    <dbReference type="NCBI Taxonomy" id="391038"/>
    <lineage>
        <taxon>Bacteria</taxon>
        <taxon>Pseudomonadati</taxon>
        <taxon>Pseudomonadota</taxon>
        <taxon>Betaproteobacteria</taxon>
        <taxon>Burkholderiales</taxon>
        <taxon>Burkholderiaceae</taxon>
        <taxon>Paraburkholderia</taxon>
    </lineage>
</organism>
<name>B2JTP8_PARP8</name>
<dbReference type="OrthoDB" id="8523530at2"/>
<geneLocation type="plasmid" evidence="1 2">
    <name>pBPHY01</name>
</geneLocation>
<keyword evidence="2" id="KW-1185">Reference proteome</keyword>
<dbReference type="Proteomes" id="UP000001192">
    <property type="component" value="Plasmid pBPHY01"/>
</dbReference>
<sequence>MTAESDREQLVIGAPQWVDGEVQRYLDSGDYDSSFANWPGDNYVDIAKKASQRLRTALVEETLRRANGRGGQVTVPDDLRAWPRNKLSPMIFGLFPADERSVVLDTLGGNVVFLTPQNIASVLMEQRWPSTAWNLANVYLRSVGAPALAHEACQIVGLSEQTTCYISMSYFQETDPFADFVVHEAAHAFHNCKRATVGLRESSRGEHLLNIEYAKRETFAYACEAYSRISSMAAGVKQRLETLERHADGFLPPDDRVDHEEYLDILGEAVKSRNGWKRILKRCAPNARQ</sequence>
<reference evidence="2" key="1">
    <citation type="journal article" date="2014" name="Stand. Genomic Sci.">
        <title>Complete genome sequence of Burkholderia phymatum STM815(T), a broad host range and efficient nitrogen-fixing symbiont of Mimosa species.</title>
        <authorList>
            <person name="Moulin L."/>
            <person name="Klonowska A."/>
            <person name="Caroline B."/>
            <person name="Booth K."/>
            <person name="Vriezen J.A."/>
            <person name="Melkonian R."/>
            <person name="James E.K."/>
            <person name="Young J.P."/>
            <person name="Bena G."/>
            <person name="Hauser L."/>
            <person name="Land M."/>
            <person name="Kyrpides N."/>
            <person name="Bruce D."/>
            <person name="Chain P."/>
            <person name="Copeland A."/>
            <person name="Pitluck S."/>
            <person name="Woyke T."/>
            <person name="Lizotte-Waniewski M."/>
            <person name="Bristow J."/>
            <person name="Riley M."/>
        </authorList>
    </citation>
    <scope>NUCLEOTIDE SEQUENCE [LARGE SCALE GENOMIC DNA]</scope>
    <source>
        <strain evidence="2">DSM 17167 / CIP 108236 / LMG 21445 / STM815</strain>
        <plasmid evidence="2">Plasmid pBPHY01</plasmid>
    </source>
</reference>
<gene>
    <name evidence="1" type="ordered locus">Bphy_6941</name>
</gene>
<accession>B2JTP8</accession>
<dbReference type="HOGENOM" id="CLU_1014732_0_0_4"/>